<dbReference type="Proteomes" id="UP000266841">
    <property type="component" value="Unassembled WGS sequence"/>
</dbReference>
<feature type="chain" id="PRO_5003837445" description="Secreted protein" evidence="1">
    <location>
        <begin position="23"/>
        <end position="78"/>
    </location>
</feature>
<sequence>MPKTTAIAVLVSQVLLVCQVLQQKLLSLNGVSALLLEHHHAGMMLVSVACGGCGLEWFRADSWVIIGVKQAGRLGLFG</sequence>
<evidence type="ECO:0008006" key="4">
    <source>
        <dbReference type="Google" id="ProtNLM"/>
    </source>
</evidence>
<dbReference type="AlphaFoldDB" id="K0S105"/>
<organism evidence="2 3">
    <name type="scientific">Thalassiosira oceanica</name>
    <name type="common">Marine diatom</name>
    <dbReference type="NCBI Taxonomy" id="159749"/>
    <lineage>
        <taxon>Eukaryota</taxon>
        <taxon>Sar</taxon>
        <taxon>Stramenopiles</taxon>
        <taxon>Ochrophyta</taxon>
        <taxon>Bacillariophyta</taxon>
        <taxon>Coscinodiscophyceae</taxon>
        <taxon>Thalassiosirophycidae</taxon>
        <taxon>Thalassiosirales</taxon>
        <taxon>Thalassiosiraceae</taxon>
        <taxon>Thalassiosira</taxon>
    </lineage>
</organism>
<proteinExistence type="predicted"/>
<reference evidence="2 3" key="1">
    <citation type="journal article" date="2012" name="Genome Biol.">
        <title>Genome and low-iron response of an oceanic diatom adapted to chronic iron limitation.</title>
        <authorList>
            <person name="Lommer M."/>
            <person name="Specht M."/>
            <person name="Roy A.S."/>
            <person name="Kraemer L."/>
            <person name="Andreson R."/>
            <person name="Gutowska M.A."/>
            <person name="Wolf J."/>
            <person name="Bergner S.V."/>
            <person name="Schilhabel M.B."/>
            <person name="Klostermeier U.C."/>
            <person name="Beiko R.G."/>
            <person name="Rosenstiel P."/>
            <person name="Hippler M."/>
            <person name="Laroche J."/>
        </authorList>
    </citation>
    <scope>NUCLEOTIDE SEQUENCE [LARGE SCALE GENOMIC DNA]</scope>
    <source>
        <strain evidence="2 3">CCMP1005</strain>
    </source>
</reference>
<gene>
    <name evidence="2" type="ORF">THAOC_21435</name>
</gene>
<feature type="signal peptide" evidence="1">
    <location>
        <begin position="1"/>
        <end position="22"/>
    </location>
</feature>
<name>K0S105_THAOC</name>
<evidence type="ECO:0000313" key="3">
    <source>
        <dbReference type="Proteomes" id="UP000266841"/>
    </source>
</evidence>
<accession>K0S105</accession>
<keyword evidence="1" id="KW-0732">Signal</keyword>
<comment type="caution">
    <text evidence="2">The sequence shown here is derived from an EMBL/GenBank/DDBJ whole genome shotgun (WGS) entry which is preliminary data.</text>
</comment>
<keyword evidence="3" id="KW-1185">Reference proteome</keyword>
<dbReference type="EMBL" id="AGNL01025219">
    <property type="protein sequence ID" value="EJK58434.1"/>
    <property type="molecule type" value="Genomic_DNA"/>
</dbReference>
<protein>
    <recommendedName>
        <fullName evidence="4">Secreted protein</fullName>
    </recommendedName>
</protein>
<evidence type="ECO:0000313" key="2">
    <source>
        <dbReference type="EMBL" id="EJK58434.1"/>
    </source>
</evidence>
<evidence type="ECO:0000256" key="1">
    <source>
        <dbReference type="SAM" id="SignalP"/>
    </source>
</evidence>